<protein>
    <recommendedName>
        <fullName evidence="4">Lipoprotein</fullName>
    </recommendedName>
</protein>
<gene>
    <name evidence="2" type="ORF">D9V32_07350</name>
</gene>
<evidence type="ECO:0000256" key="1">
    <source>
        <dbReference type="SAM" id="SignalP"/>
    </source>
</evidence>
<dbReference type="RefSeq" id="WP_121648253.1">
    <property type="nucleotide sequence ID" value="NZ_RCUX01000005.1"/>
</dbReference>
<dbReference type="OrthoDB" id="5117621at2"/>
<reference evidence="2 3" key="1">
    <citation type="submission" date="2018-10" db="EMBL/GenBank/DDBJ databases">
        <authorList>
            <person name="Li J."/>
        </authorList>
    </citation>
    <scope>NUCLEOTIDE SEQUENCE [LARGE SCALE GENOMIC DNA]</scope>
    <source>
        <strain evidence="2 3">IF 016277</strain>
    </source>
</reference>
<proteinExistence type="predicted"/>
<evidence type="ECO:0000313" key="2">
    <source>
        <dbReference type="EMBL" id="RLP75968.1"/>
    </source>
</evidence>
<feature type="chain" id="PRO_5018143643" description="Lipoprotein" evidence="1">
    <location>
        <begin position="27"/>
        <end position="167"/>
    </location>
</feature>
<accession>A0A3L7A7X4</accession>
<dbReference type="PROSITE" id="PS51257">
    <property type="entry name" value="PROKAR_LIPOPROTEIN"/>
    <property type="match status" value="1"/>
</dbReference>
<keyword evidence="3" id="KW-1185">Reference proteome</keyword>
<evidence type="ECO:0000313" key="3">
    <source>
        <dbReference type="Proteomes" id="UP000272503"/>
    </source>
</evidence>
<dbReference type="AlphaFoldDB" id="A0A3L7A7X4"/>
<comment type="caution">
    <text evidence="2">The sequence shown here is derived from an EMBL/GenBank/DDBJ whole genome shotgun (WGS) entry which is preliminary data.</text>
</comment>
<sequence>MTRRTLVSIAILSVLLLSGCGVTPIASPPQEGEGTAPVARSKFQLDAMAAETVSVDDYRQSFARYSECLRVAGYSLDDRGETGQIIDYGVPEGAVDSGQDRECYEREFELVDRSWQLANRDSSAVIQLLIGCLVANQVEPQTTEDELYQQVIAAGIDPATCLSGASQ</sequence>
<organism evidence="2 3">
    <name type="scientific">Mycetocola tolaasinivorans</name>
    <dbReference type="NCBI Taxonomy" id="76635"/>
    <lineage>
        <taxon>Bacteria</taxon>
        <taxon>Bacillati</taxon>
        <taxon>Actinomycetota</taxon>
        <taxon>Actinomycetes</taxon>
        <taxon>Micrococcales</taxon>
        <taxon>Microbacteriaceae</taxon>
        <taxon>Mycetocola</taxon>
    </lineage>
</organism>
<dbReference type="Proteomes" id="UP000272503">
    <property type="component" value="Unassembled WGS sequence"/>
</dbReference>
<name>A0A3L7A7X4_9MICO</name>
<dbReference type="EMBL" id="RCUX01000005">
    <property type="protein sequence ID" value="RLP75968.1"/>
    <property type="molecule type" value="Genomic_DNA"/>
</dbReference>
<feature type="signal peptide" evidence="1">
    <location>
        <begin position="1"/>
        <end position="26"/>
    </location>
</feature>
<keyword evidence="1" id="KW-0732">Signal</keyword>
<evidence type="ECO:0008006" key="4">
    <source>
        <dbReference type="Google" id="ProtNLM"/>
    </source>
</evidence>